<dbReference type="AlphaFoldDB" id="J9H3Q2"/>
<reference evidence="2" key="1">
    <citation type="journal article" date="2012" name="PLoS ONE">
        <title>Gene sets for utilization of primary and secondary nutrition supplies in the distal gut of endangered iberian lynx.</title>
        <authorList>
            <person name="Alcaide M."/>
            <person name="Messina E."/>
            <person name="Richter M."/>
            <person name="Bargiela R."/>
            <person name="Peplies J."/>
            <person name="Huws S.A."/>
            <person name="Newbold C.J."/>
            <person name="Golyshin P.N."/>
            <person name="Simon M.A."/>
            <person name="Lopez G."/>
            <person name="Yakimov M.M."/>
            <person name="Ferrer M."/>
        </authorList>
    </citation>
    <scope>NUCLEOTIDE SEQUENCE</scope>
</reference>
<evidence type="ECO:0000256" key="1">
    <source>
        <dbReference type="SAM" id="Phobius"/>
    </source>
</evidence>
<comment type="caution">
    <text evidence="2">The sequence shown here is derived from an EMBL/GenBank/DDBJ whole genome shotgun (WGS) entry which is preliminary data.</text>
</comment>
<keyword evidence="1" id="KW-1133">Transmembrane helix</keyword>
<feature type="transmembrane region" description="Helical" evidence="1">
    <location>
        <begin position="35"/>
        <end position="53"/>
    </location>
</feature>
<gene>
    <name evidence="2" type="ORF">EVA_00908</name>
</gene>
<name>J9H3Q2_9ZZZZ</name>
<dbReference type="PANTHER" id="PTHR32309">
    <property type="entry name" value="TYROSINE-PROTEIN KINASE"/>
    <property type="match status" value="1"/>
</dbReference>
<proteinExistence type="predicted"/>
<dbReference type="GO" id="GO:0004713">
    <property type="term" value="F:protein tyrosine kinase activity"/>
    <property type="evidence" value="ECO:0007669"/>
    <property type="project" value="TreeGrafter"/>
</dbReference>
<dbReference type="InterPro" id="IPR050445">
    <property type="entry name" value="Bact_polysacc_biosynth/exp"/>
</dbReference>
<organism evidence="2">
    <name type="scientific">gut metagenome</name>
    <dbReference type="NCBI Taxonomy" id="749906"/>
    <lineage>
        <taxon>unclassified sequences</taxon>
        <taxon>metagenomes</taxon>
        <taxon>organismal metagenomes</taxon>
    </lineage>
</organism>
<evidence type="ECO:0000313" key="2">
    <source>
        <dbReference type="EMBL" id="EJX10598.1"/>
    </source>
</evidence>
<dbReference type="EMBL" id="AMCI01000151">
    <property type="protein sequence ID" value="EJX10598.1"/>
    <property type="molecule type" value="Genomic_DNA"/>
</dbReference>
<keyword evidence="1" id="KW-0812">Transmembrane</keyword>
<feature type="transmembrane region" description="Helical" evidence="1">
    <location>
        <begin position="333"/>
        <end position="352"/>
    </location>
</feature>
<sequence>MENNIERSREKEPILKDKIRLDIIFNTLVANRKKYILPLVLTMVLTALMILSIPRYYSVKVMLAPEYDNGQSLGGFGGLASLVGINTAAMGGSDAINPTFYPDLMASTDFLVPLMRTRVATADSSFSGTYVDYLVKKQKFPWWMIAMDKVQGLFKKKLPPMPSDKDYQPNPFALTLTEYNLVQAIGHSIQCTVDKKTQVITLTTTAQDPLIAAVMADTIQQHLQDFITNYRTSKARNDLKHISALCEEARQKYTMAQQEYADFVDSHRDLSMQAYRVIGEKYENEAELAHNSYNALLQQKVLAEAKVQERTPAFTTLQNASVPVRHAGPKRMMAVLVMTFLAFIVTSVYIVVKR</sequence>
<dbReference type="GO" id="GO:0005886">
    <property type="term" value="C:plasma membrane"/>
    <property type="evidence" value="ECO:0007669"/>
    <property type="project" value="TreeGrafter"/>
</dbReference>
<keyword evidence="1" id="KW-0472">Membrane</keyword>
<protein>
    <submittedName>
        <fullName evidence="2">Chain length determinant protein</fullName>
    </submittedName>
</protein>
<dbReference type="PANTHER" id="PTHR32309:SF13">
    <property type="entry name" value="FERRIC ENTEROBACTIN TRANSPORT PROTEIN FEPE"/>
    <property type="match status" value="1"/>
</dbReference>
<accession>J9H3Q2</accession>